<feature type="transmembrane region" description="Helical" evidence="7">
    <location>
        <begin position="199"/>
        <end position="218"/>
    </location>
</feature>
<evidence type="ECO:0000256" key="1">
    <source>
        <dbReference type="ARBA" id="ARBA00004651"/>
    </source>
</evidence>
<dbReference type="NCBIfam" id="TIGR00797">
    <property type="entry name" value="matE"/>
    <property type="match status" value="1"/>
</dbReference>
<feature type="transmembrane region" description="Helical" evidence="7">
    <location>
        <begin position="44"/>
        <end position="63"/>
    </location>
</feature>
<keyword evidence="3" id="KW-1003">Cell membrane</keyword>
<dbReference type="EMBL" id="CYZP01000010">
    <property type="protein sequence ID" value="CUN92696.1"/>
    <property type="molecule type" value="Genomic_DNA"/>
</dbReference>
<feature type="transmembrane region" description="Helical" evidence="7">
    <location>
        <begin position="94"/>
        <end position="117"/>
    </location>
</feature>
<feature type="transmembrane region" description="Helical" evidence="7">
    <location>
        <begin position="399"/>
        <end position="418"/>
    </location>
</feature>
<feature type="transmembrane region" description="Helical" evidence="7">
    <location>
        <begin position="424"/>
        <end position="443"/>
    </location>
</feature>
<gene>
    <name evidence="8" type="primary">mepA_5</name>
    <name evidence="8" type="ORF">ERS852476_01438</name>
</gene>
<dbReference type="CDD" id="cd13140">
    <property type="entry name" value="MATE_like_1"/>
    <property type="match status" value="1"/>
</dbReference>
<dbReference type="PIRSF" id="PIRSF006603">
    <property type="entry name" value="DinF"/>
    <property type="match status" value="1"/>
</dbReference>
<keyword evidence="6 7" id="KW-0472">Membrane</keyword>
<reference evidence="8 9" key="1">
    <citation type="submission" date="2015-09" db="EMBL/GenBank/DDBJ databases">
        <authorList>
            <consortium name="Pathogen Informatics"/>
        </authorList>
    </citation>
    <scope>NUCLEOTIDE SEQUENCE [LARGE SCALE GENOMIC DNA]</scope>
    <source>
        <strain evidence="8 9">2789STDY5834861</strain>
    </source>
</reference>
<sequence length="454" mass="48974">MSKAKTVDLTSGPILKTLAELALPIMISSMLGTAYSIMDMAWIGLLGAKAVAGVGVGGMYVWLSQGLASLSRMGGQVNTAQACGRKDYDQARSYAAGSLQLTALSGILFAAVCVIFIQPLLGFFNLTDAETYTAARSYTLITCGLILFSYLNLTLTGLSTAQGDSRTPLLANFIGLAGNMILDPLLILGIGPFPRLEVAGAAIATVSSQILVFVVMVLRIRHSRLEPNVLQHLNLLSVFPKEYYKHNFRIGFPTAIQGSIYCFISMILTRMVSGYGAAAIATQRVGGQIESVSWNTADGFASALNAFIAQNYGARKKDRIRKGYSLSFRVLTIWGLFVTAAFVFLPEPIARLFFHEKEALDTAVNYLVIIGFSEVFMSIELMTVGALSGLGRTRLSSTISVILTGSRIPLALILTHAGMGLNGVWWALTISSIVKGIVFTLTFRHISRRLPEKV</sequence>
<dbReference type="AlphaFoldDB" id="A0A174AYW6"/>
<dbReference type="InterPro" id="IPR052031">
    <property type="entry name" value="Membrane_Transporter-Flippase"/>
</dbReference>
<comment type="subcellular location">
    <subcellularLocation>
        <location evidence="1">Cell membrane</location>
        <topology evidence="1">Multi-pass membrane protein</topology>
    </subcellularLocation>
</comment>
<dbReference type="PANTHER" id="PTHR43549:SF3">
    <property type="entry name" value="MULTIDRUG RESISTANCE PROTEIN YPNP-RELATED"/>
    <property type="match status" value="1"/>
</dbReference>
<evidence type="ECO:0000256" key="7">
    <source>
        <dbReference type="SAM" id="Phobius"/>
    </source>
</evidence>
<feature type="transmembrane region" description="Helical" evidence="7">
    <location>
        <begin position="170"/>
        <end position="193"/>
    </location>
</feature>
<dbReference type="GO" id="GO:0005886">
    <property type="term" value="C:plasma membrane"/>
    <property type="evidence" value="ECO:0007669"/>
    <property type="project" value="UniProtKB-SubCell"/>
</dbReference>
<evidence type="ECO:0000256" key="5">
    <source>
        <dbReference type="ARBA" id="ARBA00022989"/>
    </source>
</evidence>
<dbReference type="GO" id="GO:0015297">
    <property type="term" value="F:antiporter activity"/>
    <property type="evidence" value="ECO:0007669"/>
    <property type="project" value="InterPro"/>
</dbReference>
<dbReference type="RefSeq" id="WP_055057855.1">
    <property type="nucleotide sequence ID" value="NZ_CYZP01000010.1"/>
</dbReference>
<dbReference type="Proteomes" id="UP000095645">
    <property type="component" value="Unassembled WGS sequence"/>
</dbReference>
<proteinExistence type="predicted"/>
<evidence type="ECO:0000256" key="6">
    <source>
        <dbReference type="ARBA" id="ARBA00023136"/>
    </source>
</evidence>
<dbReference type="InterPro" id="IPR048279">
    <property type="entry name" value="MdtK-like"/>
</dbReference>
<feature type="transmembrane region" description="Helical" evidence="7">
    <location>
        <begin position="366"/>
        <end position="387"/>
    </location>
</feature>
<name>A0A174AYW6_9FIRM</name>
<dbReference type="InterPro" id="IPR002528">
    <property type="entry name" value="MATE_fam"/>
</dbReference>
<accession>A0A174AYW6</accession>
<dbReference type="GO" id="GO:0042910">
    <property type="term" value="F:xenobiotic transmembrane transporter activity"/>
    <property type="evidence" value="ECO:0007669"/>
    <property type="project" value="InterPro"/>
</dbReference>
<evidence type="ECO:0000256" key="2">
    <source>
        <dbReference type="ARBA" id="ARBA00022448"/>
    </source>
</evidence>
<evidence type="ECO:0000313" key="8">
    <source>
        <dbReference type="EMBL" id="CUN92696.1"/>
    </source>
</evidence>
<feature type="transmembrane region" description="Helical" evidence="7">
    <location>
        <begin position="137"/>
        <end position="158"/>
    </location>
</feature>
<dbReference type="Pfam" id="PF01554">
    <property type="entry name" value="MatE"/>
    <property type="match status" value="2"/>
</dbReference>
<evidence type="ECO:0000256" key="3">
    <source>
        <dbReference type="ARBA" id="ARBA00022475"/>
    </source>
</evidence>
<organism evidence="8 9">
    <name type="scientific">Blautia obeum</name>
    <dbReference type="NCBI Taxonomy" id="40520"/>
    <lineage>
        <taxon>Bacteria</taxon>
        <taxon>Bacillati</taxon>
        <taxon>Bacillota</taxon>
        <taxon>Clostridia</taxon>
        <taxon>Lachnospirales</taxon>
        <taxon>Lachnospiraceae</taxon>
        <taxon>Blautia</taxon>
    </lineage>
</organism>
<dbReference type="PANTHER" id="PTHR43549">
    <property type="entry name" value="MULTIDRUG RESISTANCE PROTEIN YPNP-RELATED"/>
    <property type="match status" value="1"/>
</dbReference>
<keyword evidence="5 7" id="KW-1133">Transmembrane helix</keyword>
<evidence type="ECO:0000256" key="4">
    <source>
        <dbReference type="ARBA" id="ARBA00022692"/>
    </source>
</evidence>
<protein>
    <submittedName>
        <fullName evidence="8">Staphylococcal virulence regulator protein A</fullName>
    </submittedName>
</protein>
<keyword evidence="4 7" id="KW-0812">Transmembrane</keyword>
<keyword evidence="2" id="KW-0813">Transport</keyword>
<evidence type="ECO:0000313" key="9">
    <source>
        <dbReference type="Proteomes" id="UP000095645"/>
    </source>
</evidence>
<feature type="transmembrane region" description="Helical" evidence="7">
    <location>
        <begin position="326"/>
        <end position="346"/>
    </location>
</feature>